<protein>
    <submittedName>
        <fullName evidence="4">YhbY family RNA-binding protein</fullName>
    </submittedName>
</protein>
<dbReference type="SMART" id="SM01103">
    <property type="entry name" value="CRS1_YhbY"/>
    <property type="match status" value="1"/>
</dbReference>
<dbReference type="InterPro" id="IPR051925">
    <property type="entry name" value="RNA-binding_domain"/>
</dbReference>
<feature type="domain" description="CRM" evidence="3">
    <location>
        <begin position="1"/>
        <end position="86"/>
    </location>
</feature>
<evidence type="ECO:0000259" key="3">
    <source>
        <dbReference type="PROSITE" id="PS51295"/>
    </source>
</evidence>
<dbReference type="InterPro" id="IPR035920">
    <property type="entry name" value="YhbY-like_sf"/>
</dbReference>
<evidence type="ECO:0000313" key="4">
    <source>
        <dbReference type="EMBL" id="RQD85422.1"/>
    </source>
</evidence>
<evidence type="ECO:0000256" key="1">
    <source>
        <dbReference type="ARBA" id="ARBA00022884"/>
    </source>
</evidence>
<dbReference type="Gene3D" id="3.30.110.60">
    <property type="entry name" value="YhbY-like"/>
    <property type="match status" value="1"/>
</dbReference>
<evidence type="ECO:0000313" key="5">
    <source>
        <dbReference type="Proteomes" id="UP000284763"/>
    </source>
</evidence>
<dbReference type="Pfam" id="PF01985">
    <property type="entry name" value="CRS1_YhbY"/>
    <property type="match status" value="1"/>
</dbReference>
<dbReference type="Proteomes" id="UP000284763">
    <property type="component" value="Unassembled WGS sequence"/>
</dbReference>
<dbReference type="PANTHER" id="PTHR40065">
    <property type="entry name" value="RNA-BINDING PROTEIN YHBY"/>
    <property type="match status" value="1"/>
</dbReference>
<organism evidence="4 5">
    <name type="scientific">Methanosalsum natronophilum</name>
    <dbReference type="NCBI Taxonomy" id="768733"/>
    <lineage>
        <taxon>Archaea</taxon>
        <taxon>Methanobacteriati</taxon>
        <taxon>Methanobacteriota</taxon>
        <taxon>Stenosarchaea group</taxon>
        <taxon>Methanomicrobia</taxon>
        <taxon>Methanosarcinales</taxon>
        <taxon>Methanosarcinaceae</taxon>
        <taxon>Methanosalsum</taxon>
    </lineage>
</organism>
<dbReference type="AlphaFoldDB" id="A0A424YY06"/>
<dbReference type="GO" id="GO:0003723">
    <property type="term" value="F:RNA binding"/>
    <property type="evidence" value="ECO:0007669"/>
    <property type="project" value="UniProtKB-UniRule"/>
</dbReference>
<gene>
    <name evidence="4" type="ORF">D5R95_04710</name>
</gene>
<name>A0A424YY06_9EURY</name>
<dbReference type="InterPro" id="IPR001890">
    <property type="entry name" value="RNA-binding_CRM"/>
</dbReference>
<dbReference type="PROSITE" id="PS51295">
    <property type="entry name" value="CRM"/>
    <property type="match status" value="1"/>
</dbReference>
<dbReference type="RefSeq" id="WP_259133774.1">
    <property type="nucleotide sequence ID" value="NZ_JANUCS010000003.1"/>
</dbReference>
<reference evidence="4 5" key="1">
    <citation type="submission" date="2018-08" db="EMBL/GenBank/DDBJ databases">
        <title>The metabolism and importance of syntrophic acetate oxidation coupled to methane or sulfide production in haloalkaline environments.</title>
        <authorList>
            <person name="Timmers P.H.A."/>
            <person name="Vavourakis C.D."/>
            <person name="Sorokin D.Y."/>
            <person name="Sinninghe Damste J.S."/>
            <person name="Muyzer G."/>
            <person name="Stams A.J.M."/>
            <person name="Plugge C.M."/>
        </authorList>
    </citation>
    <scope>NUCLEOTIDE SEQUENCE [LARGE SCALE GENOMIC DNA]</scope>
    <source>
        <strain evidence="4">MSAO_Arc3</strain>
    </source>
</reference>
<dbReference type="EMBL" id="QZAB01000300">
    <property type="protein sequence ID" value="RQD85422.1"/>
    <property type="molecule type" value="Genomic_DNA"/>
</dbReference>
<dbReference type="PANTHER" id="PTHR40065:SF3">
    <property type="entry name" value="RNA-BINDING PROTEIN YHBY"/>
    <property type="match status" value="1"/>
</dbReference>
<evidence type="ECO:0000256" key="2">
    <source>
        <dbReference type="PROSITE-ProRule" id="PRU00626"/>
    </source>
</evidence>
<proteinExistence type="predicted"/>
<dbReference type="SUPFAM" id="SSF75471">
    <property type="entry name" value="YhbY-like"/>
    <property type="match status" value="1"/>
</dbReference>
<sequence length="86" mass="9925">MDKKKLYELKSKSNQLKPSLNIGKKGLDEQVIEELKKTIKKDRLVKVKVLKTALEDKDIETISNEITEKTSSTLIEIRGYSVTIYR</sequence>
<accession>A0A424YY06</accession>
<comment type="caution">
    <text evidence="4">The sequence shown here is derived from an EMBL/GenBank/DDBJ whole genome shotgun (WGS) entry which is preliminary data.</text>
</comment>
<keyword evidence="1 2" id="KW-0694">RNA-binding</keyword>